<dbReference type="Gene3D" id="1.25.60.10">
    <property type="entry name" value="MgtE N-terminal domain-like"/>
    <property type="match status" value="1"/>
</dbReference>
<proteinExistence type="predicted"/>
<evidence type="ECO:0000313" key="2">
    <source>
        <dbReference type="EMBL" id="OIQ76520.1"/>
    </source>
</evidence>
<dbReference type="GO" id="GO:0015095">
    <property type="term" value="F:magnesium ion transmembrane transporter activity"/>
    <property type="evidence" value="ECO:0007669"/>
    <property type="project" value="InterPro"/>
</dbReference>
<dbReference type="InterPro" id="IPR006669">
    <property type="entry name" value="MgtE_transporter"/>
</dbReference>
<dbReference type="PANTHER" id="PTHR43773">
    <property type="entry name" value="MAGNESIUM TRANSPORTER MGTE"/>
    <property type="match status" value="1"/>
</dbReference>
<accession>A0A1J5PZW1</accession>
<dbReference type="Pfam" id="PF03448">
    <property type="entry name" value="MgtE_N"/>
    <property type="match status" value="1"/>
</dbReference>
<dbReference type="InterPro" id="IPR006668">
    <property type="entry name" value="Mg_transptr_MgtE_intracell_dom"/>
</dbReference>
<evidence type="ECO:0000259" key="1">
    <source>
        <dbReference type="PROSITE" id="PS51371"/>
    </source>
</evidence>
<dbReference type="SMART" id="SM00924">
    <property type="entry name" value="MgtE_N"/>
    <property type="match status" value="1"/>
</dbReference>
<name>A0A1J5PZW1_9ZZZZ</name>
<dbReference type="Pfam" id="PF00571">
    <property type="entry name" value="CBS"/>
    <property type="match status" value="2"/>
</dbReference>
<comment type="caution">
    <text evidence="2">The sequence shown here is derived from an EMBL/GenBank/DDBJ whole genome shotgun (WGS) entry which is preliminary data.</text>
</comment>
<gene>
    <name evidence="2" type="ORF">GALL_417960</name>
</gene>
<dbReference type="Gene3D" id="3.10.580.10">
    <property type="entry name" value="CBS-domain"/>
    <property type="match status" value="1"/>
</dbReference>
<sequence length="446" mass="48874">MEATRIPAISPVAKRLDKRREYALARKQVRESLVSVAGLIGRPVRDQAGHDIGRLVDILVRHGDATYPPVSGLIVKVGPRTTYIDSSQIAALNQDEIRLSSSKINLEEFTRRDGESLLDADVIDHQIVDVDGMRVVRSSDLYLAQLDRAFRVVGVDVSFVSFLRRIFPGAIRRRPTPDRVLDWGSVASLAGGEGPVRTAESRSVLGQMRPADLADLIEDLHGREQEVLIDLLEPEVAADALEEMEPQELLGLMRGLTTAKAAKLLAHMEPDESAEVLRDLGEEHRESVLAAMSDENAKSLRELVEFDDDRAGGIMTTRMVIVHESQTVAQALALMVEQKERGATDGVVVVNDSGQLLDHVQILELVAAKSEAPMSEVIGPPWPTSVLIDTPFEEVIEEFTNNRGSSIVVVDEDNKPVGHILADDLVDALVEGVERRWPWQSGGGVA</sequence>
<dbReference type="PROSITE" id="PS51371">
    <property type="entry name" value="CBS"/>
    <property type="match status" value="1"/>
</dbReference>
<dbReference type="InterPro" id="IPR000644">
    <property type="entry name" value="CBS_dom"/>
</dbReference>
<organism evidence="2">
    <name type="scientific">mine drainage metagenome</name>
    <dbReference type="NCBI Taxonomy" id="410659"/>
    <lineage>
        <taxon>unclassified sequences</taxon>
        <taxon>metagenomes</taxon>
        <taxon>ecological metagenomes</taxon>
    </lineage>
</organism>
<dbReference type="InterPro" id="IPR046342">
    <property type="entry name" value="CBS_dom_sf"/>
</dbReference>
<feature type="domain" description="CBS" evidence="1">
    <location>
        <begin position="374"/>
        <end position="435"/>
    </location>
</feature>
<dbReference type="SUPFAM" id="SSF54631">
    <property type="entry name" value="CBS-domain pair"/>
    <property type="match status" value="1"/>
</dbReference>
<dbReference type="GO" id="GO:0016020">
    <property type="term" value="C:membrane"/>
    <property type="evidence" value="ECO:0007669"/>
    <property type="project" value="InterPro"/>
</dbReference>
<dbReference type="PANTHER" id="PTHR43773:SF1">
    <property type="entry name" value="MAGNESIUM TRANSPORTER MGTE"/>
    <property type="match status" value="1"/>
</dbReference>
<protein>
    <submittedName>
        <fullName evidence="2">Magnesium transporter MgtE</fullName>
    </submittedName>
</protein>
<dbReference type="EMBL" id="MLJW01001845">
    <property type="protein sequence ID" value="OIQ76520.1"/>
    <property type="molecule type" value="Genomic_DNA"/>
</dbReference>
<dbReference type="SUPFAM" id="SSF158791">
    <property type="entry name" value="MgtE N-terminal domain-like"/>
    <property type="match status" value="1"/>
</dbReference>
<reference evidence="2" key="1">
    <citation type="submission" date="2016-10" db="EMBL/GenBank/DDBJ databases">
        <title>Sequence of Gallionella enrichment culture.</title>
        <authorList>
            <person name="Poehlein A."/>
            <person name="Muehling M."/>
            <person name="Daniel R."/>
        </authorList>
    </citation>
    <scope>NUCLEOTIDE SEQUENCE</scope>
</reference>
<dbReference type="InterPro" id="IPR038076">
    <property type="entry name" value="MgtE_N_sf"/>
</dbReference>
<dbReference type="SMART" id="SM00116">
    <property type="entry name" value="CBS"/>
    <property type="match status" value="2"/>
</dbReference>
<dbReference type="AlphaFoldDB" id="A0A1J5PZW1"/>